<dbReference type="AlphaFoldDB" id="A0A0E9TUU2"/>
<reference evidence="1" key="2">
    <citation type="journal article" date="2015" name="Fish Shellfish Immunol.">
        <title>Early steps in the European eel (Anguilla anguilla)-Vibrio vulnificus interaction in the gills: Role of the RtxA13 toxin.</title>
        <authorList>
            <person name="Callol A."/>
            <person name="Pajuelo D."/>
            <person name="Ebbesson L."/>
            <person name="Teles M."/>
            <person name="MacKenzie S."/>
            <person name="Amaro C."/>
        </authorList>
    </citation>
    <scope>NUCLEOTIDE SEQUENCE</scope>
</reference>
<organism evidence="1">
    <name type="scientific">Anguilla anguilla</name>
    <name type="common">European freshwater eel</name>
    <name type="synonym">Muraena anguilla</name>
    <dbReference type="NCBI Taxonomy" id="7936"/>
    <lineage>
        <taxon>Eukaryota</taxon>
        <taxon>Metazoa</taxon>
        <taxon>Chordata</taxon>
        <taxon>Craniata</taxon>
        <taxon>Vertebrata</taxon>
        <taxon>Euteleostomi</taxon>
        <taxon>Actinopterygii</taxon>
        <taxon>Neopterygii</taxon>
        <taxon>Teleostei</taxon>
        <taxon>Anguilliformes</taxon>
        <taxon>Anguillidae</taxon>
        <taxon>Anguilla</taxon>
    </lineage>
</organism>
<accession>A0A0E9TUU2</accession>
<evidence type="ECO:0000313" key="1">
    <source>
        <dbReference type="EMBL" id="JAH56695.1"/>
    </source>
</evidence>
<proteinExistence type="predicted"/>
<protein>
    <submittedName>
        <fullName evidence="1">Uncharacterized protein</fullName>
    </submittedName>
</protein>
<dbReference type="EMBL" id="GBXM01051882">
    <property type="protein sequence ID" value="JAH56695.1"/>
    <property type="molecule type" value="Transcribed_RNA"/>
</dbReference>
<sequence length="35" mass="4111">MCIELHYVPVNVSYRLKCNFVDFLYESKSNGSQIL</sequence>
<reference evidence="1" key="1">
    <citation type="submission" date="2014-11" db="EMBL/GenBank/DDBJ databases">
        <authorList>
            <person name="Amaro Gonzalez C."/>
        </authorList>
    </citation>
    <scope>NUCLEOTIDE SEQUENCE</scope>
</reference>
<name>A0A0E9TUU2_ANGAN</name>